<sequence length="527" mass="61444">MLLIKEVMTMKISINIIEKVMRNHVVLKNIRDDADMTIDTYEVYDPNHAAFKENCLYLLRPEGLTDSEGFPDGLNLVCSGKPDGFDIEKYQHINLLIIEGITPEKNMNLIISIFHRYNSFDERLNSLILENAPLQEIIDLATQMVEMPINILDLNHKVLAISSEMDAPDDPIWKSLKLGYMSEYYENILNTSPTMGDIIRAKGNSIEITSSISGHHVQISLLRSGGRPIAYFGMHKFYETQKPFEKHTLQLYEYLFRKINRNAGQYFAIKADRGLLYEEFLHNLFDQKFKDSDEIDVFLLKLGFNPGVSYQMGLISFRDSDVKADLYFTMMDFLEKLIPDSKCIAMDLFIYIIIPIDGNEYLSDENQKILAEFLGIHHCLCVLSPPFESFLNLHKFKPMFAAVLGFIKNQGRGDRLYHFYEFADLYSMKLLADEMPGKRMVHPMIQKLIDYDAEHHSDYLETLKVYLRNESSISVTASLLHMHRNSLQYRINRIEQLLERNFDDWQLREQLLFQLTYLEYQAVFSEK</sequence>
<keyword evidence="3" id="KW-1185">Reference proteome</keyword>
<reference evidence="2 3" key="1">
    <citation type="journal article" date="2020" name="mSystems">
        <title>Defining Genomic and Predicted Metabolic Features of the Acetobacterium Genus.</title>
        <authorList>
            <person name="Ross D.E."/>
            <person name="Marshall C.W."/>
            <person name="Gulliver D."/>
            <person name="May H.D."/>
            <person name="Norman R.S."/>
        </authorList>
    </citation>
    <scope>NUCLEOTIDE SEQUENCE [LARGE SCALE GENOMIC DNA]</scope>
    <source>
        <strain evidence="2 3">DSM 8238</strain>
    </source>
</reference>
<protein>
    <recommendedName>
        <fullName evidence="1">PucR C-terminal helix-turn-helix domain-containing protein</fullName>
    </recommendedName>
</protein>
<dbReference type="EMBL" id="WJBC01000007">
    <property type="protein sequence ID" value="MBC3804103.1"/>
    <property type="molecule type" value="Genomic_DNA"/>
</dbReference>
<evidence type="ECO:0000313" key="3">
    <source>
        <dbReference type="Proteomes" id="UP000603234"/>
    </source>
</evidence>
<dbReference type="Gene3D" id="1.10.10.2840">
    <property type="entry name" value="PucR C-terminal helix-turn-helix domain"/>
    <property type="match status" value="1"/>
</dbReference>
<evidence type="ECO:0000259" key="1">
    <source>
        <dbReference type="Pfam" id="PF13556"/>
    </source>
</evidence>
<name>A0ABR6WUK8_9FIRM</name>
<gene>
    <name evidence="2" type="ORF">GH808_06590</name>
</gene>
<organism evidence="2 3">
    <name type="scientific">Acetobacterium fimetarium</name>
    <dbReference type="NCBI Taxonomy" id="52691"/>
    <lineage>
        <taxon>Bacteria</taxon>
        <taxon>Bacillati</taxon>
        <taxon>Bacillota</taxon>
        <taxon>Clostridia</taxon>
        <taxon>Eubacteriales</taxon>
        <taxon>Eubacteriaceae</taxon>
        <taxon>Acetobacterium</taxon>
    </lineage>
</organism>
<dbReference type="InterPro" id="IPR051448">
    <property type="entry name" value="CdaR-like_regulators"/>
</dbReference>
<comment type="caution">
    <text evidence="2">The sequence shown here is derived from an EMBL/GenBank/DDBJ whole genome shotgun (WGS) entry which is preliminary data.</text>
</comment>
<dbReference type="PANTHER" id="PTHR33744">
    <property type="entry name" value="CARBOHYDRATE DIACID REGULATOR"/>
    <property type="match status" value="1"/>
</dbReference>
<dbReference type="PANTHER" id="PTHR33744:SF1">
    <property type="entry name" value="DNA-BINDING TRANSCRIPTIONAL ACTIVATOR ADER"/>
    <property type="match status" value="1"/>
</dbReference>
<accession>A0ABR6WUK8</accession>
<feature type="domain" description="PucR C-terminal helix-turn-helix" evidence="1">
    <location>
        <begin position="459"/>
        <end position="515"/>
    </location>
</feature>
<evidence type="ECO:0000313" key="2">
    <source>
        <dbReference type="EMBL" id="MBC3804103.1"/>
    </source>
</evidence>
<dbReference type="InterPro" id="IPR025736">
    <property type="entry name" value="PucR_C-HTH_dom"/>
</dbReference>
<dbReference type="InterPro" id="IPR042070">
    <property type="entry name" value="PucR_C-HTH_sf"/>
</dbReference>
<proteinExistence type="predicted"/>
<dbReference type="Proteomes" id="UP000603234">
    <property type="component" value="Unassembled WGS sequence"/>
</dbReference>
<dbReference type="Pfam" id="PF13556">
    <property type="entry name" value="HTH_30"/>
    <property type="match status" value="1"/>
</dbReference>